<evidence type="ECO:0000256" key="3">
    <source>
        <dbReference type="ARBA" id="ARBA00022801"/>
    </source>
</evidence>
<dbReference type="InterPro" id="IPR027417">
    <property type="entry name" value="P-loop_NTPase"/>
</dbReference>
<evidence type="ECO:0008006" key="12">
    <source>
        <dbReference type="Google" id="ProtNLM"/>
    </source>
</evidence>
<protein>
    <recommendedName>
        <fullName evidence="12">E3 ubiquitin-protein ligase SHPRH</fullName>
    </recommendedName>
</protein>
<dbReference type="Gene3D" id="3.40.50.300">
    <property type="entry name" value="P-loop containing nucleotide triphosphate hydrolases"/>
    <property type="match status" value="1"/>
</dbReference>
<dbReference type="Pfam" id="PF21324">
    <property type="entry name" value="SHPRH_helical-2nd"/>
    <property type="match status" value="1"/>
</dbReference>
<feature type="domain" description="Helicase C-terminal" evidence="9">
    <location>
        <begin position="1056"/>
        <end position="1135"/>
    </location>
</feature>
<dbReference type="InterPro" id="IPR000330">
    <property type="entry name" value="SNF2_N"/>
</dbReference>
<feature type="domain" description="Helicase ATP-binding" evidence="8">
    <location>
        <begin position="33"/>
        <end position="404"/>
    </location>
</feature>
<dbReference type="GO" id="GO:0006974">
    <property type="term" value="P:DNA damage response"/>
    <property type="evidence" value="ECO:0007669"/>
    <property type="project" value="TreeGrafter"/>
</dbReference>
<dbReference type="InterPro" id="IPR018957">
    <property type="entry name" value="Znf_C3HC4_RING-type"/>
</dbReference>
<evidence type="ECO:0000256" key="4">
    <source>
        <dbReference type="ARBA" id="ARBA00022833"/>
    </source>
</evidence>
<dbReference type="Pfam" id="PF21325">
    <property type="entry name" value="SHPRH_helical-1st"/>
    <property type="match status" value="1"/>
</dbReference>
<dbReference type="Pfam" id="PF00271">
    <property type="entry name" value="Helicase_C"/>
    <property type="match status" value="1"/>
</dbReference>
<accession>A0A9P0MTU1</accession>
<dbReference type="InterPro" id="IPR001841">
    <property type="entry name" value="Znf_RING"/>
</dbReference>
<dbReference type="EMBL" id="OV725081">
    <property type="protein sequence ID" value="CAH1403106.1"/>
    <property type="molecule type" value="Genomic_DNA"/>
</dbReference>
<dbReference type="OrthoDB" id="423559at2759"/>
<dbReference type="InterPro" id="IPR038718">
    <property type="entry name" value="SNF2-like_sf"/>
</dbReference>
<dbReference type="SMART" id="SM00487">
    <property type="entry name" value="DEXDc"/>
    <property type="match status" value="1"/>
</dbReference>
<evidence type="ECO:0000313" key="10">
    <source>
        <dbReference type="EMBL" id="CAH1403106.1"/>
    </source>
</evidence>
<dbReference type="GO" id="GO:0005634">
    <property type="term" value="C:nucleus"/>
    <property type="evidence" value="ECO:0007669"/>
    <property type="project" value="TreeGrafter"/>
</dbReference>
<dbReference type="InterPro" id="IPR048686">
    <property type="entry name" value="SHPRH_helical_1st"/>
</dbReference>
<dbReference type="AlphaFoldDB" id="A0A9P0MTU1"/>
<dbReference type="GO" id="GO:0000209">
    <property type="term" value="P:protein polyubiquitination"/>
    <property type="evidence" value="ECO:0007669"/>
    <property type="project" value="TreeGrafter"/>
</dbReference>
<dbReference type="Gene3D" id="3.30.40.10">
    <property type="entry name" value="Zinc/RING finger domain, C3HC4 (zinc finger)"/>
    <property type="match status" value="2"/>
</dbReference>
<dbReference type="SUPFAM" id="SSF52540">
    <property type="entry name" value="P-loop containing nucleoside triphosphate hydrolases"/>
    <property type="match status" value="2"/>
</dbReference>
<keyword evidence="4" id="KW-0862">Zinc</keyword>
<name>A0A9P0MTU1_NEZVI</name>
<dbReference type="PANTHER" id="PTHR45865:SF1">
    <property type="entry name" value="E3 UBIQUITIN-PROTEIN LIGASE SHPRH"/>
    <property type="match status" value="1"/>
</dbReference>
<gene>
    <name evidence="10" type="ORF">NEZAVI_LOCUS11769</name>
</gene>
<dbReference type="InterPro" id="IPR011011">
    <property type="entry name" value="Znf_FYVE_PHD"/>
</dbReference>
<evidence type="ECO:0000256" key="2">
    <source>
        <dbReference type="ARBA" id="ARBA00022771"/>
    </source>
</evidence>
<dbReference type="SUPFAM" id="SSF57850">
    <property type="entry name" value="RING/U-box"/>
    <property type="match status" value="1"/>
</dbReference>
<dbReference type="SUPFAM" id="SSF57903">
    <property type="entry name" value="FYVE/PHD zinc finger"/>
    <property type="match status" value="1"/>
</dbReference>
<dbReference type="InterPro" id="IPR001650">
    <property type="entry name" value="Helicase_C-like"/>
</dbReference>
<evidence type="ECO:0000313" key="11">
    <source>
        <dbReference type="Proteomes" id="UP001152798"/>
    </source>
</evidence>
<proteinExistence type="predicted"/>
<sequence length="1202" mass="137554">METYRIKNLFEYIKTIHLSDNFDDCIIDCNGKLRPILRKYQKLAVKWMLKREKCKIDGIKCNEYDVHLPSGGILADEMGLGKTVEVLACILSNPYSTVEMEDPGITKKKIVCKRKHELIEDNITDDEVESNNTRNSKKKIRGRSKEKASVKEKSGLFSSKYNALRTYYETVLSQMSFTSNKQQSAATSLVKCFCDNNDSDELNLVQCEDCNKWQHAECVGIVSKVIYGNVKCPQCWTKAPLVPSKTTLIITPSSILDQWINEIEKHVDDPSFKLWVYNGVKNHNYVQPTILSEYDVILTTYNVLCSDLNFLPNESERKLRHAKRYFAPSSPLTCIKFWRICLDEAQMVEGYTSKTALMASQLNAIHRWAVTGTPIQKSIHDLYGLVHFLRVSPFENLSPWQDLNNSDDELFQFLSQIMWRSSKNDVLADLGVPPQTVITHWLHFSPVEGYFYRTIHTECATSFRNKLCKFEDLNVKLNSIDRTQLQTLLLPLLGVRQACTHPQVVRGKFVRFKHTMTMEELMVHMVSKARLDADVALRQFVSALHGIAAINIIECDWSGAVENYRRVLQLSSEYKHIIKVDSLQMIHCLCNLTEVLENHGIGIPPTLRDSKLREEAEELEKNYLENYEKKFTATLESLNKLSATIAHLCRGQTLSLTSWWEEVINNESNDEDLLNKIKTYLDDNDVPGQQSITSKLTGLHTVHREFAVWIATADELRIETLDSLRHLQILPKSLLFDQATICHLNQKRRKKGMQRCPICQTELLLKKYEAHIFSVNKNNINLEEDSEESANEDEGEGKKLKETKLFKSSKEGSWKPTSHERMLHVIANHAKRISSELAEDGSRHILLLETVRKEFKWMRALWRNMSDQIYGTDELAMAKLRLRLPLYEDELNNRQNKKTDIFIIDAHEVPMMLIRLQQEGSEAEAALKRTSGTLFYLQNLQKSGGTELDPCPVCKESLKEKWSVLNCGHCYCFECIPTLLKMGGNEIDCPLCRIKTPKENVSYVVARPVNNDESPVEVKGSHSSKVTAVVSELLSLIKQDSAVKVLIFSTWEKVLDVIRDALIQNDISFRRLGTGEKFQNSLAQFKAGSITVLLLPLKLGSKGLNLTEATHLFFVEPVLNPAEELQAVGRIHRIGQTKPTFVHRFVVHNTIEERMLSSLETGGQEEWAKENITLRKLNDLFILREDNSSTGEEECVIENENN</sequence>
<dbReference type="CDD" id="cd18070">
    <property type="entry name" value="DEXQc_SHPRH"/>
    <property type="match status" value="1"/>
</dbReference>
<reference evidence="10" key="1">
    <citation type="submission" date="2022-01" db="EMBL/GenBank/DDBJ databases">
        <authorList>
            <person name="King R."/>
        </authorList>
    </citation>
    <scope>NUCLEOTIDE SEQUENCE</scope>
</reference>
<keyword evidence="3" id="KW-0378">Hydrolase</keyword>
<dbReference type="Pfam" id="PF00176">
    <property type="entry name" value="SNF2-rel_dom"/>
    <property type="match status" value="1"/>
</dbReference>
<dbReference type="Proteomes" id="UP001152798">
    <property type="component" value="Chromosome 5"/>
</dbReference>
<dbReference type="InterPro" id="IPR014001">
    <property type="entry name" value="Helicase_ATP-bd"/>
</dbReference>
<dbReference type="InterPro" id="IPR017907">
    <property type="entry name" value="Znf_RING_CS"/>
</dbReference>
<feature type="region of interest" description="Disordered" evidence="5">
    <location>
        <begin position="127"/>
        <end position="147"/>
    </location>
</feature>
<evidence type="ECO:0000259" key="7">
    <source>
        <dbReference type="SMART" id="SM00249"/>
    </source>
</evidence>
<dbReference type="SMART" id="SM00249">
    <property type="entry name" value="PHD"/>
    <property type="match status" value="1"/>
</dbReference>
<evidence type="ECO:0000259" key="9">
    <source>
        <dbReference type="SMART" id="SM00490"/>
    </source>
</evidence>
<organism evidence="10 11">
    <name type="scientific">Nezara viridula</name>
    <name type="common">Southern green stink bug</name>
    <name type="synonym">Cimex viridulus</name>
    <dbReference type="NCBI Taxonomy" id="85310"/>
    <lineage>
        <taxon>Eukaryota</taxon>
        <taxon>Metazoa</taxon>
        <taxon>Ecdysozoa</taxon>
        <taxon>Arthropoda</taxon>
        <taxon>Hexapoda</taxon>
        <taxon>Insecta</taxon>
        <taxon>Pterygota</taxon>
        <taxon>Neoptera</taxon>
        <taxon>Paraneoptera</taxon>
        <taxon>Hemiptera</taxon>
        <taxon>Heteroptera</taxon>
        <taxon>Panheteroptera</taxon>
        <taxon>Pentatomomorpha</taxon>
        <taxon>Pentatomoidea</taxon>
        <taxon>Pentatomidae</taxon>
        <taxon>Pentatominae</taxon>
        <taxon>Nezara</taxon>
    </lineage>
</organism>
<dbReference type="PANTHER" id="PTHR45865">
    <property type="entry name" value="E3 UBIQUITIN-PROTEIN LIGASE SHPRH FAMILY MEMBER"/>
    <property type="match status" value="1"/>
</dbReference>
<dbReference type="CDD" id="cd18793">
    <property type="entry name" value="SF2_C_SNF"/>
    <property type="match status" value="1"/>
</dbReference>
<keyword evidence="2" id="KW-0863">Zinc-finger</keyword>
<evidence type="ECO:0000259" key="6">
    <source>
        <dbReference type="SMART" id="SM00184"/>
    </source>
</evidence>
<dbReference type="SMART" id="SM00490">
    <property type="entry name" value="HELICc"/>
    <property type="match status" value="1"/>
</dbReference>
<dbReference type="InterPro" id="IPR013083">
    <property type="entry name" value="Znf_RING/FYVE/PHD"/>
</dbReference>
<dbReference type="GO" id="GO:0005524">
    <property type="term" value="F:ATP binding"/>
    <property type="evidence" value="ECO:0007669"/>
    <property type="project" value="InterPro"/>
</dbReference>
<dbReference type="InterPro" id="IPR049730">
    <property type="entry name" value="SNF2/RAD54-like_C"/>
</dbReference>
<dbReference type="InterPro" id="IPR001965">
    <property type="entry name" value="Znf_PHD"/>
</dbReference>
<dbReference type="PROSITE" id="PS00518">
    <property type="entry name" value="ZF_RING_1"/>
    <property type="match status" value="1"/>
</dbReference>
<dbReference type="GO" id="GO:0008270">
    <property type="term" value="F:zinc ion binding"/>
    <property type="evidence" value="ECO:0007669"/>
    <property type="project" value="UniProtKB-KW"/>
</dbReference>
<dbReference type="GO" id="GO:0061630">
    <property type="term" value="F:ubiquitin protein ligase activity"/>
    <property type="evidence" value="ECO:0007669"/>
    <property type="project" value="TreeGrafter"/>
</dbReference>
<dbReference type="CDD" id="cd16569">
    <property type="entry name" value="RING-HC_SHPRH-like"/>
    <property type="match status" value="1"/>
</dbReference>
<dbReference type="InterPro" id="IPR048695">
    <property type="entry name" value="SHPRH_helical_2nd"/>
</dbReference>
<evidence type="ECO:0000259" key="8">
    <source>
        <dbReference type="SMART" id="SM00487"/>
    </source>
</evidence>
<dbReference type="Gene3D" id="3.40.50.10810">
    <property type="entry name" value="Tandem AAA-ATPase domain"/>
    <property type="match status" value="2"/>
</dbReference>
<dbReference type="InterPro" id="IPR052583">
    <property type="entry name" value="ATP-helicase/E3_Ub-Ligase"/>
</dbReference>
<evidence type="ECO:0000256" key="1">
    <source>
        <dbReference type="ARBA" id="ARBA00022723"/>
    </source>
</evidence>
<dbReference type="FunFam" id="3.40.50.10810:FF:000013">
    <property type="entry name" value="E3 ubiquitin-protein ligase SHPRH isoform X2"/>
    <property type="match status" value="1"/>
</dbReference>
<keyword evidence="11" id="KW-1185">Reference proteome</keyword>
<dbReference type="Pfam" id="PF00097">
    <property type="entry name" value="zf-C3HC4"/>
    <property type="match status" value="1"/>
</dbReference>
<feature type="domain" description="RING-type" evidence="6">
    <location>
        <begin position="951"/>
        <end position="992"/>
    </location>
</feature>
<dbReference type="GO" id="GO:0016787">
    <property type="term" value="F:hydrolase activity"/>
    <property type="evidence" value="ECO:0007669"/>
    <property type="project" value="UniProtKB-KW"/>
</dbReference>
<feature type="domain" description="Zinc finger PHD-type" evidence="7">
    <location>
        <begin position="191"/>
        <end position="236"/>
    </location>
</feature>
<keyword evidence="1" id="KW-0479">Metal-binding</keyword>
<dbReference type="SMART" id="SM00184">
    <property type="entry name" value="RING"/>
    <property type="match status" value="1"/>
</dbReference>
<evidence type="ECO:0000256" key="5">
    <source>
        <dbReference type="SAM" id="MobiDB-lite"/>
    </source>
</evidence>